<dbReference type="PANTHER" id="PTHR11895:SF151">
    <property type="entry name" value="GLUTAMYL-TRNA(GLN) AMIDOTRANSFERASE SUBUNIT A"/>
    <property type="match status" value="1"/>
</dbReference>
<dbReference type="PANTHER" id="PTHR11895">
    <property type="entry name" value="TRANSAMIDASE"/>
    <property type="match status" value="1"/>
</dbReference>
<accession>A0AA42CKT3</accession>
<dbReference type="Gene3D" id="3.90.1300.10">
    <property type="entry name" value="Amidase signature (AS) domain"/>
    <property type="match status" value="1"/>
</dbReference>
<reference evidence="4" key="1">
    <citation type="submission" date="2022-05" db="EMBL/GenBank/DDBJ databases">
        <authorList>
            <person name="Pankratov T."/>
        </authorList>
    </citation>
    <scope>NUCLEOTIDE SEQUENCE</scope>
    <source>
        <strain evidence="4">BP6-180914</strain>
    </source>
</reference>
<evidence type="ECO:0000313" key="4">
    <source>
        <dbReference type="EMBL" id="MCW6506620.1"/>
    </source>
</evidence>
<evidence type="ECO:0000256" key="1">
    <source>
        <dbReference type="ARBA" id="ARBA00009199"/>
    </source>
</evidence>
<dbReference type="InterPro" id="IPR036928">
    <property type="entry name" value="AS_sf"/>
</dbReference>
<name>A0AA42CKT3_9HYPH</name>
<organism evidence="4 5">
    <name type="scientific">Lichenifustis flavocetrariae</name>
    <dbReference type="NCBI Taxonomy" id="2949735"/>
    <lineage>
        <taxon>Bacteria</taxon>
        <taxon>Pseudomonadati</taxon>
        <taxon>Pseudomonadota</taxon>
        <taxon>Alphaproteobacteria</taxon>
        <taxon>Hyphomicrobiales</taxon>
        <taxon>Lichenihabitantaceae</taxon>
        <taxon>Lichenifustis</taxon>
    </lineage>
</organism>
<dbReference type="Proteomes" id="UP001165667">
    <property type="component" value="Unassembled WGS sequence"/>
</dbReference>
<dbReference type="Pfam" id="PF01425">
    <property type="entry name" value="Amidase"/>
    <property type="match status" value="1"/>
</dbReference>
<dbReference type="SUPFAM" id="SSF75304">
    <property type="entry name" value="Amidase signature (AS) enzymes"/>
    <property type="match status" value="1"/>
</dbReference>
<dbReference type="RefSeq" id="WP_282582976.1">
    <property type="nucleotide sequence ID" value="NZ_JAMOIM010000001.1"/>
</dbReference>
<dbReference type="InterPro" id="IPR023631">
    <property type="entry name" value="Amidase_dom"/>
</dbReference>
<sequence>MTQPNLLSASEAVARMRAGQLSVEDLALSCFARIDARDAVVKGWVALDRDRVLVQARELDRLGPRGPLHGLPIAVKDVIQTQDLPTRHNSPLYQDSFPAIDAGCVRTLRAAGALIFGKTDTTEFAATVRGGRSRNPHDSARTPGGSSSGSAAVVADCQVPIGLGTQTGGSTIRPASFCGVYALKATWGAINREGLKMLSPTLDTLGLYARSVADLDLLADVFDLEDRVSPKAVALAGARVAACRSPVWPKAEAATRAAFDTGIALLRRAGADVVDLDLPPLFDTLPDHHTAVMHGEARATFLSEDRFDHARLHDDFRAMVENRRRISKAALLEAYDVAAQGRMAFDAIAADFDAVLTPSAVGEAPVGEGTGDASFNSMWTLLHVPVVNLPGFVGPAGMPVGLSLVAGRYRDRHLLGMAKIIGPLFEAQGATHAR</sequence>
<dbReference type="GO" id="GO:0003824">
    <property type="term" value="F:catalytic activity"/>
    <property type="evidence" value="ECO:0007669"/>
    <property type="project" value="InterPro"/>
</dbReference>
<keyword evidence="5" id="KW-1185">Reference proteome</keyword>
<dbReference type="InterPro" id="IPR000120">
    <property type="entry name" value="Amidase"/>
</dbReference>
<comment type="caution">
    <text evidence="4">The sequence shown here is derived from an EMBL/GenBank/DDBJ whole genome shotgun (WGS) entry which is preliminary data.</text>
</comment>
<feature type="region of interest" description="Disordered" evidence="2">
    <location>
        <begin position="128"/>
        <end position="151"/>
    </location>
</feature>
<gene>
    <name evidence="4" type="ORF">M8523_01120</name>
</gene>
<evidence type="ECO:0000259" key="3">
    <source>
        <dbReference type="Pfam" id="PF01425"/>
    </source>
</evidence>
<dbReference type="AlphaFoldDB" id="A0AA42CKT3"/>
<proteinExistence type="inferred from homology"/>
<feature type="domain" description="Amidase" evidence="3">
    <location>
        <begin position="27"/>
        <end position="415"/>
    </location>
</feature>
<evidence type="ECO:0000313" key="5">
    <source>
        <dbReference type="Proteomes" id="UP001165667"/>
    </source>
</evidence>
<evidence type="ECO:0000256" key="2">
    <source>
        <dbReference type="SAM" id="MobiDB-lite"/>
    </source>
</evidence>
<dbReference type="EMBL" id="JAMOIM010000001">
    <property type="protein sequence ID" value="MCW6506620.1"/>
    <property type="molecule type" value="Genomic_DNA"/>
</dbReference>
<comment type="similarity">
    <text evidence="1">Belongs to the amidase family.</text>
</comment>
<protein>
    <submittedName>
        <fullName evidence="4">Amidase</fullName>
    </submittedName>
</protein>